<keyword evidence="2" id="KW-0646">Protease inhibitor</keyword>
<evidence type="ECO:0000256" key="1">
    <source>
        <dbReference type="ARBA" id="ARBA00009500"/>
    </source>
</evidence>
<accession>A0A8S1A1T1</accession>
<evidence type="ECO:0000313" key="10">
    <source>
        <dbReference type="Proteomes" id="UP000494106"/>
    </source>
</evidence>
<dbReference type="InterPro" id="IPR042178">
    <property type="entry name" value="Serpin_sf_1"/>
</dbReference>
<feature type="domain" description="Serpin" evidence="7">
    <location>
        <begin position="33"/>
        <end position="390"/>
    </location>
</feature>
<reference evidence="10 11" key="1">
    <citation type="submission" date="2020-04" db="EMBL/GenBank/DDBJ databases">
        <authorList>
            <person name="Wallbank WR R."/>
            <person name="Pardo Diaz C."/>
            <person name="Kozak K."/>
            <person name="Martin S."/>
            <person name="Jiggins C."/>
            <person name="Moest M."/>
            <person name="Warren A I."/>
            <person name="Byers J.R.P. K."/>
            <person name="Montejo-Kovacevich G."/>
            <person name="Yen C E."/>
        </authorList>
    </citation>
    <scope>NUCLEOTIDE SEQUENCE [LARGE SCALE GENOMIC DNA]</scope>
</reference>
<dbReference type="EMBL" id="CADEBD010000306">
    <property type="protein sequence ID" value="CAB3238339.1"/>
    <property type="molecule type" value="Genomic_DNA"/>
</dbReference>
<keyword evidence="6" id="KW-0732">Signal</keyword>
<dbReference type="Proteomes" id="UP000494106">
    <property type="component" value="Unassembled WGS sequence"/>
</dbReference>
<evidence type="ECO:0000313" key="9">
    <source>
        <dbReference type="EMBL" id="CAB3238339.1"/>
    </source>
</evidence>
<comment type="caution">
    <text evidence="9">The sequence shown here is derived from an EMBL/GenBank/DDBJ whole genome shotgun (WGS) entry which is preliminary data.</text>
</comment>
<evidence type="ECO:0000259" key="7">
    <source>
        <dbReference type="SMART" id="SM00093"/>
    </source>
</evidence>
<dbReference type="OrthoDB" id="9518664at2759"/>
<organism evidence="9 11">
    <name type="scientific">Arctia plantaginis</name>
    <name type="common">Wood tiger moth</name>
    <name type="synonym">Phalaena plantaginis</name>
    <dbReference type="NCBI Taxonomy" id="874455"/>
    <lineage>
        <taxon>Eukaryota</taxon>
        <taxon>Metazoa</taxon>
        <taxon>Ecdysozoa</taxon>
        <taxon>Arthropoda</taxon>
        <taxon>Hexapoda</taxon>
        <taxon>Insecta</taxon>
        <taxon>Pterygota</taxon>
        <taxon>Neoptera</taxon>
        <taxon>Endopterygota</taxon>
        <taxon>Lepidoptera</taxon>
        <taxon>Glossata</taxon>
        <taxon>Ditrysia</taxon>
        <taxon>Noctuoidea</taxon>
        <taxon>Erebidae</taxon>
        <taxon>Arctiinae</taxon>
        <taxon>Arctia</taxon>
    </lineage>
</organism>
<sequence length="517" mass="57978">MRSSIVAAITFSLLQILDCQGGTPINRQSFFDLELLRYSAEKKNGNVMISPASIKSTLAMLLEGANGPTAAEIKTALRVSPQNDEFREELKVFLRAFEANSPTVTLQNANALFISNKLKLKKLYKAIAQGLYLAELEKVNFNNPKTAADAVNKWLDKKTHGLIPSIIDESDISPSTQMIITNALYFKAPWKNSFNIKRTERDCFFNNGFCRNVAMMSLIAKLNYAYVPTLKSHALELPYQDDRYSMILLVPQDRNAEISLFRDLPNIGLPQILQLMERIEVILRMPKFDVEYREDMVGPLQNMRISTLFSQYANLSGIFGIYESANVNSMFHSVHMKVDEAGTVAAAASTSAVVPLSNDQVRLDINQPFLFFIRDNKFEVILFEGKIEEPTEFGEASSAEGQYPQLVNQPFASHISQNQALGQTNVHPAAQNYPTPNQAVPGTTNYNQAVPQAAPTQSSFYQEILNQQAYQKKLQVQNNDQRQSTQLNLNTASPPTLRGITTRDPFKVKSYVCLFCL</sequence>
<dbReference type="InterPro" id="IPR036186">
    <property type="entry name" value="Serpin_sf"/>
</dbReference>
<dbReference type="Gene3D" id="3.30.497.10">
    <property type="entry name" value="Antithrombin, subunit I, domain 2"/>
    <property type="match status" value="1"/>
</dbReference>
<feature type="signal peptide" evidence="6">
    <location>
        <begin position="1"/>
        <end position="21"/>
    </location>
</feature>
<protein>
    <recommendedName>
        <fullName evidence="7">Serpin domain-containing protein</fullName>
    </recommendedName>
</protein>
<dbReference type="GO" id="GO:0004867">
    <property type="term" value="F:serine-type endopeptidase inhibitor activity"/>
    <property type="evidence" value="ECO:0007669"/>
    <property type="project" value="UniProtKB-KW"/>
</dbReference>
<dbReference type="GO" id="GO:0005615">
    <property type="term" value="C:extracellular space"/>
    <property type="evidence" value="ECO:0007669"/>
    <property type="project" value="InterPro"/>
</dbReference>
<dbReference type="SUPFAM" id="SSF56574">
    <property type="entry name" value="Serpins"/>
    <property type="match status" value="1"/>
</dbReference>
<evidence type="ECO:0000313" key="8">
    <source>
        <dbReference type="EMBL" id="CAB3233605.1"/>
    </source>
</evidence>
<dbReference type="InterPro" id="IPR042185">
    <property type="entry name" value="Serpin_sf_2"/>
</dbReference>
<feature type="region of interest" description="Disordered" evidence="5">
    <location>
        <begin position="427"/>
        <end position="449"/>
    </location>
</feature>
<evidence type="ECO:0000313" key="11">
    <source>
        <dbReference type="Proteomes" id="UP000494256"/>
    </source>
</evidence>
<evidence type="ECO:0000256" key="2">
    <source>
        <dbReference type="ARBA" id="ARBA00022690"/>
    </source>
</evidence>
<evidence type="ECO:0000256" key="3">
    <source>
        <dbReference type="ARBA" id="ARBA00022900"/>
    </source>
</evidence>
<dbReference type="EMBL" id="CADEBC010000479">
    <property type="protein sequence ID" value="CAB3233605.1"/>
    <property type="molecule type" value="Genomic_DNA"/>
</dbReference>
<proteinExistence type="inferred from homology"/>
<comment type="similarity">
    <text evidence="1 4">Belongs to the serpin family.</text>
</comment>
<dbReference type="Pfam" id="PF00079">
    <property type="entry name" value="Serpin"/>
    <property type="match status" value="1"/>
</dbReference>
<feature type="chain" id="PRO_5036273009" description="Serpin domain-containing protein" evidence="6">
    <location>
        <begin position="22"/>
        <end position="517"/>
    </location>
</feature>
<keyword evidence="10" id="KW-1185">Reference proteome</keyword>
<dbReference type="PROSITE" id="PS00284">
    <property type="entry name" value="SERPIN"/>
    <property type="match status" value="1"/>
</dbReference>
<dbReference type="InterPro" id="IPR023796">
    <property type="entry name" value="Serpin_dom"/>
</dbReference>
<dbReference type="PANTHER" id="PTHR11461">
    <property type="entry name" value="SERINE PROTEASE INHIBITOR, SERPIN"/>
    <property type="match status" value="1"/>
</dbReference>
<evidence type="ECO:0000256" key="6">
    <source>
        <dbReference type="SAM" id="SignalP"/>
    </source>
</evidence>
<dbReference type="SMART" id="SM00093">
    <property type="entry name" value="SERPIN"/>
    <property type="match status" value="1"/>
</dbReference>
<dbReference type="Proteomes" id="UP000494256">
    <property type="component" value="Unassembled WGS sequence"/>
</dbReference>
<name>A0A8S1A1T1_ARCPL</name>
<dbReference type="InterPro" id="IPR023795">
    <property type="entry name" value="Serpin_CS"/>
</dbReference>
<dbReference type="Gene3D" id="2.30.39.10">
    <property type="entry name" value="Alpha-1-antitrypsin, domain 1"/>
    <property type="match status" value="1"/>
</dbReference>
<evidence type="ECO:0000256" key="5">
    <source>
        <dbReference type="SAM" id="MobiDB-lite"/>
    </source>
</evidence>
<gene>
    <name evidence="8" type="ORF">APLA_LOCUS5343</name>
    <name evidence="9" type="ORF">APLA_LOCUS8143</name>
</gene>
<dbReference type="AlphaFoldDB" id="A0A8S1A1T1"/>
<evidence type="ECO:0000256" key="4">
    <source>
        <dbReference type="RuleBase" id="RU000411"/>
    </source>
</evidence>
<dbReference type="PANTHER" id="PTHR11461:SF211">
    <property type="entry name" value="GH10112P-RELATED"/>
    <property type="match status" value="1"/>
</dbReference>
<dbReference type="InterPro" id="IPR000215">
    <property type="entry name" value="Serpin_fam"/>
</dbReference>
<keyword evidence="3" id="KW-0722">Serine protease inhibitor</keyword>